<reference evidence="4 5" key="1">
    <citation type="submission" date="2018-03" db="EMBL/GenBank/DDBJ databases">
        <title>The ancient ancestry and fast evolution of plastids.</title>
        <authorList>
            <person name="Moore K.R."/>
            <person name="Magnabosco C."/>
            <person name="Momper L."/>
            <person name="Gold D.A."/>
            <person name="Bosak T."/>
            <person name="Fournier G.P."/>
        </authorList>
    </citation>
    <scope>NUCLEOTIDE SEQUENCE [LARGE SCALE GENOMIC DNA]</scope>
    <source>
        <strain evidence="4 5">CCALA 016</strain>
    </source>
</reference>
<evidence type="ECO:0000256" key="1">
    <source>
        <dbReference type="ARBA" id="ARBA00007964"/>
    </source>
</evidence>
<dbReference type="GO" id="GO:0006571">
    <property type="term" value="P:tyrosine biosynthetic process"/>
    <property type="evidence" value="ECO:0007669"/>
    <property type="project" value="InterPro"/>
</dbReference>
<proteinExistence type="inferred from homology"/>
<feature type="domain" description="Prephenate/arogenate dehydrogenase" evidence="3">
    <location>
        <begin position="35"/>
        <end position="297"/>
    </location>
</feature>
<keyword evidence="2" id="KW-0560">Oxidoreductase</keyword>
<dbReference type="SUPFAM" id="SSF51735">
    <property type="entry name" value="NAD(P)-binding Rossmann-fold domains"/>
    <property type="match status" value="1"/>
</dbReference>
<dbReference type="OrthoDB" id="6198144at2"/>
<evidence type="ECO:0000313" key="4">
    <source>
        <dbReference type="EMBL" id="PSF38510.1"/>
    </source>
</evidence>
<dbReference type="PROSITE" id="PS51176">
    <property type="entry name" value="PDH_ADH"/>
    <property type="match status" value="1"/>
</dbReference>
<dbReference type="InterPro" id="IPR046825">
    <property type="entry name" value="PDH_C"/>
</dbReference>
<dbReference type="Pfam" id="PF20463">
    <property type="entry name" value="PDH_C"/>
    <property type="match status" value="1"/>
</dbReference>
<organism evidence="4 5">
    <name type="scientific">Aphanothece hegewaldii CCALA 016</name>
    <dbReference type="NCBI Taxonomy" id="2107694"/>
    <lineage>
        <taxon>Bacteria</taxon>
        <taxon>Bacillati</taxon>
        <taxon>Cyanobacteriota</taxon>
        <taxon>Cyanophyceae</taxon>
        <taxon>Oscillatoriophycideae</taxon>
        <taxon>Chroococcales</taxon>
        <taxon>Aphanothecaceae</taxon>
        <taxon>Aphanothece</taxon>
    </lineage>
</organism>
<dbReference type="InterPro" id="IPR050812">
    <property type="entry name" value="Preph/Arog_dehydrog"/>
</dbReference>
<evidence type="ECO:0000259" key="3">
    <source>
        <dbReference type="PROSITE" id="PS51176"/>
    </source>
</evidence>
<comment type="caution">
    <text evidence="4">The sequence shown here is derived from an EMBL/GenBank/DDBJ whole genome shotgun (WGS) entry which is preliminary data.</text>
</comment>
<name>A0A2T1M1E1_9CHRO</name>
<sequence>MLPTINRELIRLLEEQITLLFQAENGVCDLSKPKRRITIIGGCGKMGLFFGQQLSHNQCFVNNLGRDWSNAPQLLGQADLVLIAVPIEQTLAVVEKASQFLDPSTVLVDLTSIKTPIVSAMLSHHPGPVLGLHPMFGPGVQSFLGQNVIVCPGRNLEACQWFLDFIEEKGGKLSFCTPEEHDRMMASVQAVRHFVAFSLGVFIAEEGIDLDRTLNFASPLYRMQLDMVSRLFAQDSSLSFKLMLGTPQHQNAIARLDATIRRVAQMLKQNDQAALQKTFETTRSIFGQDAHRALSESNYLIDRLSSFLAAQEVTPKNPINQEFIA</sequence>
<dbReference type="AlphaFoldDB" id="A0A2T1M1E1"/>
<dbReference type="GO" id="GO:0008977">
    <property type="term" value="F:prephenate dehydrogenase (NAD+) activity"/>
    <property type="evidence" value="ECO:0007669"/>
    <property type="project" value="InterPro"/>
</dbReference>
<evidence type="ECO:0000313" key="5">
    <source>
        <dbReference type="Proteomes" id="UP000239001"/>
    </source>
</evidence>
<gene>
    <name evidence="4" type="ORF">C7H19_05875</name>
</gene>
<dbReference type="SUPFAM" id="SSF48179">
    <property type="entry name" value="6-phosphogluconate dehydrogenase C-terminal domain-like"/>
    <property type="match status" value="1"/>
</dbReference>
<dbReference type="InterPro" id="IPR046826">
    <property type="entry name" value="PDH_N"/>
</dbReference>
<dbReference type="Proteomes" id="UP000239001">
    <property type="component" value="Unassembled WGS sequence"/>
</dbReference>
<protein>
    <submittedName>
        <fullName evidence="4">Prephenate dehydrogenase</fullName>
    </submittedName>
</protein>
<accession>A0A2T1M1E1</accession>
<comment type="similarity">
    <text evidence="1">Belongs to the prephenate/arogenate dehydrogenase family.</text>
</comment>
<dbReference type="GO" id="GO:0004665">
    <property type="term" value="F:prephenate dehydrogenase (NADP+) activity"/>
    <property type="evidence" value="ECO:0007669"/>
    <property type="project" value="InterPro"/>
</dbReference>
<dbReference type="Pfam" id="PF02153">
    <property type="entry name" value="PDH_N"/>
    <property type="match status" value="1"/>
</dbReference>
<dbReference type="PANTHER" id="PTHR21363">
    <property type="entry name" value="PREPHENATE DEHYDROGENASE"/>
    <property type="match status" value="1"/>
</dbReference>
<dbReference type="InterPro" id="IPR036291">
    <property type="entry name" value="NAD(P)-bd_dom_sf"/>
</dbReference>
<reference evidence="4 5" key="2">
    <citation type="submission" date="2018-03" db="EMBL/GenBank/DDBJ databases">
        <authorList>
            <person name="Keele B.F."/>
        </authorList>
    </citation>
    <scope>NUCLEOTIDE SEQUENCE [LARGE SCALE GENOMIC DNA]</scope>
    <source>
        <strain evidence="4 5">CCALA 016</strain>
    </source>
</reference>
<dbReference type="EMBL" id="PXOH01000004">
    <property type="protein sequence ID" value="PSF38510.1"/>
    <property type="molecule type" value="Genomic_DNA"/>
</dbReference>
<dbReference type="InterPro" id="IPR003099">
    <property type="entry name" value="Prephen_DH"/>
</dbReference>
<dbReference type="InterPro" id="IPR008927">
    <property type="entry name" value="6-PGluconate_DH-like_C_sf"/>
</dbReference>
<dbReference type="Gene3D" id="1.10.3660.10">
    <property type="entry name" value="6-phosphogluconate dehydrogenase C-terminal like domain"/>
    <property type="match status" value="1"/>
</dbReference>
<keyword evidence="5" id="KW-1185">Reference proteome</keyword>
<evidence type="ECO:0000256" key="2">
    <source>
        <dbReference type="ARBA" id="ARBA00023002"/>
    </source>
</evidence>
<dbReference type="PANTHER" id="PTHR21363:SF0">
    <property type="entry name" value="PREPHENATE DEHYDROGENASE [NADP(+)]"/>
    <property type="match status" value="1"/>
</dbReference>
<dbReference type="GO" id="GO:0070403">
    <property type="term" value="F:NAD+ binding"/>
    <property type="evidence" value="ECO:0007669"/>
    <property type="project" value="InterPro"/>
</dbReference>
<dbReference type="Gene3D" id="3.40.50.720">
    <property type="entry name" value="NAD(P)-binding Rossmann-like Domain"/>
    <property type="match status" value="1"/>
</dbReference>
<dbReference type="RefSeq" id="WP_106455985.1">
    <property type="nucleotide sequence ID" value="NZ_PXOH01000004.1"/>
</dbReference>